<evidence type="ECO:0000313" key="2">
    <source>
        <dbReference type="EMBL" id="KIY00956.1"/>
    </source>
</evidence>
<protein>
    <submittedName>
        <fullName evidence="2">Uncharacterized protein</fullName>
    </submittedName>
</protein>
<reference evidence="2 3" key="1">
    <citation type="submission" date="2015-01" db="EMBL/GenBank/DDBJ databases">
        <title>The Genome Sequence of Fonsecaea multimorphosa CBS 102226.</title>
        <authorList>
            <consortium name="The Broad Institute Genomics Platform"/>
            <person name="Cuomo C."/>
            <person name="de Hoog S."/>
            <person name="Gorbushina A."/>
            <person name="Stielow B."/>
            <person name="Teixiera M."/>
            <person name="Abouelleil A."/>
            <person name="Chapman S.B."/>
            <person name="Priest M."/>
            <person name="Young S.K."/>
            <person name="Wortman J."/>
            <person name="Nusbaum C."/>
            <person name="Birren B."/>
        </authorList>
    </citation>
    <scope>NUCLEOTIDE SEQUENCE [LARGE SCALE GENOMIC DNA]</scope>
    <source>
        <strain evidence="2 3">CBS 102226</strain>
    </source>
</reference>
<dbReference type="AlphaFoldDB" id="A0A0D2HGF7"/>
<dbReference type="Proteomes" id="UP000053411">
    <property type="component" value="Unassembled WGS sequence"/>
</dbReference>
<keyword evidence="3" id="KW-1185">Reference proteome</keyword>
<feature type="region of interest" description="Disordered" evidence="1">
    <location>
        <begin position="47"/>
        <end position="66"/>
    </location>
</feature>
<evidence type="ECO:0000313" key="3">
    <source>
        <dbReference type="Proteomes" id="UP000053411"/>
    </source>
</evidence>
<sequence>MSRNNNNNDDDTGSDAGSSSRPVYGGSRPGDPSVQDLLDLLYAMAEEREQRDRERASRESDRSAKCARVTMDNARARREAEAAGCHVRDFATGYATSVSADGKGLMK</sequence>
<dbReference type="GeneID" id="27709368"/>
<organism evidence="2 3">
    <name type="scientific">Fonsecaea multimorphosa CBS 102226</name>
    <dbReference type="NCBI Taxonomy" id="1442371"/>
    <lineage>
        <taxon>Eukaryota</taxon>
        <taxon>Fungi</taxon>
        <taxon>Dikarya</taxon>
        <taxon>Ascomycota</taxon>
        <taxon>Pezizomycotina</taxon>
        <taxon>Eurotiomycetes</taxon>
        <taxon>Chaetothyriomycetidae</taxon>
        <taxon>Chaetothyriales</taxon>
        <taxon>Herpotrichiellaceae</taxon>
        <taxon>Fonsecaea</taxon>
    </lineage>
</organism>
<feature type="compositionally biased region" description="Basic and acidic residues" evidence="1">
    <location>
        <begin position="47"/>
        <end position="64"/>
    </location>
</feature>
<name>A0A0D2HGF7_9EURO</name>
<feature type="region of interest" description="Disordered" evidence="1">
    <location>
        <begin position="1"/>
        <end position="34"/>
    </location>
</feature>
<accession>A0A0D2HGF7</accession>
<dbReference type="RefSeq" id="XP_016635078.1">
    <property type="nucleotide sequence ID" value="XM_016774132.1"/>
</dbReference>
<evidence type="ECO:0000256" key="1">
    <source>
        <dbReference type="SAM" id="MobiDB-lite"/>
    </source>
</evidence>
<gene>
    <name evidence="2" type="ORF">Z520_03622</name>
</gene>
<dbReference type="EMBL" id="KN848066">
    <property type="protein sequence ID" value="KIY00956.1"/>
    <property type="molecule type" value="Genomic_DNA"/>
</dbReference>
<dbReference type="VEuPathDB" id="FungiDB:Z520_03622"/>
<proteinExistence type="predicted"/>